<name>A0A0U2VSB0_9ENTE</name>
<evidence type="ECO:0000313" key="2">
    <source>
        <dbReference type="EMBL" id="ALS37263.1"/>
    </source>
</evidence>
<dbReference type="RefSeq" id="WP_208926944.1">
    <property type="nucleotide sequence ID" value="NZ_CP013655.1"/>
</dbReference>
<keyword evidence="1" id="KW-0472">Membrane</keyword>
<protein>
    <recommendedName>
        <fullName evidence="4">DUF2798 domain-containing protein</fullName>
    </recommendedName>
</protein>
<evidence type="ECO:0008006" key="4">
    <source>
        <dbReference type="Google" id="ProtNLM"/>
    </source>
</evidence>
<feature type="transmembrane region" description="Helical" evidence="1">
    <location>
        <begin position="121"/>
        <end position="141"/>
    </location>
</feature>
<dbReference type="STRING" id="118060.ATZ35_08860"/>
<keyword evidence="1" id="KW-1133">Transmembrane helix</keyword>
<keyword evidence="1" id="KW-0812">Transmembrane</keyword>
<feature type="transmembrane region" description="Helical" evidence="1">
    <location>
        <begin position="36"/>
        <end position="58"/>
    </location>
</feature>
<evidence type="ECO:0000256" key="1">
    <source>
        <dbReference type="SAM" id="Phobius"/>
    </source>
</evidence>
<gene>
    <name evidence="2" type="ORF">ATZ35_08860</name>
</gene>
<feature type="transmembrane region" description="Helical" evidence="1">
    <location>
        <begin position="79"/>
        <end position="101"/>
    </location>
</feature>
<dbReference type="KEGG" id="erx:ATZ35_08860"/>
<accession>A0A0U2VSB0</accession>
<sequence length="158" mass="17598">MPQNKKEGLFFTTIVCFSMVIIMSAYNLLLHGQFSLSNLFGGLVPGFIVAFLLDVLVVSSPAKKIAFALPVNKEKKIHLIIAVSSCMVLGMVFFMSMYGVLMQFGFTENFLNYYLGAFAKNLIMALPLQLLVVGPVCRMILSVSRQSNWLQESNELND</sequence>
<dbReference type="Pfam" id="PF11391">
    <property type="entry name" value="DUF2798"/>
    <property type="match status" value="2"/>
</dbReference>
<feature type="transmembrane region" description="Helical" evidence="1">
    <location>
        <begin position="9"/>
        <end position="30"/>
    </location>
</feature>
<dbReference type="AlphaFoldDB" id="A0A0U2VSB0"/>
<keyword evidence="3" id="KW-1185">Reference proteome</keyword>
<dbReference type="EMBL" id="CP013655">
    <property type="protein sequence ID" value="ALS37263.1"/>
    <property type="molecule type" value="Genomic_DNA"/>
</dbReference>
<dbReference type="InterPro" id="IPR021529">
    <property type="entry name" value="DUF2798"/>
</dbReference>
<evidence type="ECO:0000313" key="3">
    <source>
        <dbReference type="Proteomes" id="UP000067523"/>
    </source>
</evidence>
<dbReference type="Proteomes" id="UP000067523">
    <property type="component" value="Chromosome"/>
</dbReference>
<proteinExistence type="predicted"/>
<reference evidence="3" key="1">
    <citation type="submission" date="2015-12" db="EMBL/GenBank/DDBJ databases">
        <authorList>
            <person name="Lauer A."/>
            <person name="Humrighouse B."/>
            <person name="Loparev V."/>
            <person name="Shewmaker P.L."/>
            <person name="Whitney A.M."/>
            <person name="McLaughlin R.W."/>
        </authorList>
    </citation>
    <scope>NUCLEOTIDE SEQUENCE [LARGE SCALE GENOMIC DNA]</scope>
    <source>
        <strain evidence="3">LMG 26678</strain>
    </source>
</reference>
<organism evidence="2 3">
    <name type="scientific">Enterococcus rotai</name>
    <dbReference type="NCBI Taxonomy" id="118060"/>
    <lineage>
        <taxon>Bacteria</taxon>
        <taxon>Bacillati</taxon>
        <taxon>Bacillota</taxon>
        <taxon>Bacilli</taxon>
        <taxon>Lactobacillales</taxon>
        <taxon>Enterococcaceae</taxon>
        <taxon>Enterococcus</taxon>
    </lineage>
</organism>